<evidence type="ECO:0000259" key="3">
    <source>
        <dbReference type="PROSITE" id="PS50158"/>
    </source>
</evidence>
<gene>
    <name evidence="4" type="ORF">VaNZ11_010768</name>
</gene>
<dbReference type="SMART" id="SM00343">
    <property type="entry name" value="ZnF_C2HC"/>
    <property type="match status" value="1"/>
</dbReference>
<dbReference type="EMBL" id="BSDZ01000040">
    <property type="protein sequence ID" value="GLI66795.1"/>
    <property type="molecule type" value="Genomic_DNA"/>
</dbReference>
<dbReference type="PROSITE" id="PS50158">
    <property type="entry name" value="ZF_CCHC"/>
    <property type="match status" value="1"/>
</dbReference>
<protein>
    <recommendedName>
        <fullName evidence="3">CCHC-type domain-containing protein</fullName>
    </recommendedName>
</protein>
<feature type="compositionally biased region" description="Acidic residues" evidence="2">
    <location>
        <begin position="83"/>
        <end position="92"/>
    </location>
</feature>
<sequence>RAAAAAATIGRLQSTRTWGSRSDGVENGGGSSSGEETATDGGGDSSESAGGLSGSGSDFESEFGSENEPEEIARMDVYMGSDTDSDDDDDDAILVQRPVQRRRVSRGMKGRKIVGVEGPAADEEVAVRPAAPRRRRVAIRGGGRLGGSAAAAGDPTEPPAVDKPKRLNPRATVAADGSAVPQKRRRTAAKTAAADLVSAGAEGVVPTVRPTKRARRTAAPSTAGGAPPSSVAATAAAAASGGAPSAPSRRPNCTVRDARGNFVKIANSGSRPRHSFRFEGRSAVADRALKASQTRRRRIINGKVVITGGRVPHAAGQGADYLEGFGQGSRCFKCGATGHWARDCPGTQGLDSPSKRAEKQQQQQQQGG</sequence>
<proteinExistence type="predicted"/>
<dbReference type="Pfam" id="PF00098">
    <property type="entry name" value="zf-CCHC"/>
    <property type="match status" value="1"/>
</dbReference>
<comment type="caution">
    <text evidence="4">The sequence shown here is derived from an EMBL/GenBank/DDBJ whole genome shotgun (WGS) entry which is preliminary data.</text>
</comment>
<feature type="compositionally biased region" description="Polar residues" evidence="2">
    <location>
        <begin position="11"/>
        <end position="20"/>
    </location>
</feature>
<feature type="non-terminal residue" evidence="4">
    <location>
        <position position="1"/>
    </location>
</feature>
<feature type="compositionally biased region" description="Low complexity" evidence="2">
    <location>
        <begin position="217"/>
        <end position="251"/>
    </location>
</feature>
<feature type="region of interest" description="Disordered" evidence="2">
    <location>
        <begin position="343"/>
        <end position="368"/>
    </location>
</feature>
<reference evidence="4 5" key="1">
    <citation type="journal article" date="2023" name="IScience">
        <title>Expanded male sex-determining region conserved during the evolution of homothallism in the green alga Volvox.</title>
        <authorList>
            <person name="Yamamoto K."/>
            <person name="Matsuzaki R."/>
            <person name="Mahakham W."/>
            <person name="Heman W."/>
            <person name="Sekimoto H."/>
            <person name="Kawachi M."/>
            <person name="Minakuchi Y."/>
            <person name="Toyoda A."/>
            <person name="Nozaki H."/>
        </authorList>
    </citation>
    <scope>NUCLEOTIDE SEQUENCE [LARGE SCALE GENOMIC DNA]</scope>
    <source>
        <strain evidence="4 5">NIES-4468</strain>
    </source>
</reference>
<evidence type="ECO:0000256" key="1">
    <source>
        <dbReference type="PROSITE-ProRule" id="PRU00047"/>
    </source>
</evidence>
<feature type="compositionally biased region" description="Acidic residues" evidence="2">
    <location>
        <begin position="59"/>
        <end position="70"/>
    </location>
</feature>
<accession>A0ABQ5SA24</accession>
<name>A0ABQ5SA24_9CHLO</name>
<evidence type="ECO:0000313" key="4">
    <source>
        <dbReference type="EMBL" id="GLI66795.1"/>
    </source>
</evidence>
<dbReference type="SUPFAM" id="SSF57756">
    <property type="entry name" value="Retrovirus zinc finger-like domains"/>
    <property type="match status" value="1"/>
</dbReference>
<dbReference type="Proteomes" id="UP001165090">
    <property type="component" value="Unassembled WGS sequence"/>
</dbReference>
<keyword evidence="5" id="KW-1185">Reference proteome</keyword>
<feature type="domain" description="CCHC-type" evidence="3">
    <location>
        <begin position="330"/>
        <end position="345"/>
    </location>
</feature>
<keyword evidence="1" id="KW-0479">Metal-binding</keyword>
<keyword evidence="1" id="KW-0862">Zinc</keyword>
<organism evidence="4 5">
    <name type="scientific">Volvox africanus</name>
    <dbReference type="NCBI Taxonomy" id="51714"/>
    <lineage>
        <taxon>Eukaryota</taxon>
        <taxon>Viridiplantae</taxon>
        <taxon>Chlorophyta</taxon>
        <taxon>core chlorophytes</taxon>
        <taxon>Chlorophyceae</taxon>
        <taxon>CS clade</taxon>
        <taxon>Chlamydomonadales</taxon>
        <taxon>Volvocaceae</taxon>
        <taxon>Volvox</taxon>
    </lineage>
</organism>
<dbReference type="InterPro" id="IPR001878">
    <property type="entry name" value="Znf_CCHC"/>
</dbReference>
<feature type="non-terminal residue" evidence="4">
    <location>
        <position position="368"/>
    </location>
</feature>
<evidence type="ECO:0000256" key="2">
    <source>
        <dbReference type="SAM" id="MobiDB-lite"/>
    </source>
</evidence>
<feature type="region of interest" description="Disordered" evidence="2">
    <location>
        <begin position="1"/>
        <end position="107"/>
    </location>
</feature>
<evidence type="ECO:0000313" key="5">
    <source>
        <dbReference type="Proteomes" id="UP001165090"/>
    </source>
</evidence>
<keyword evidence="1" id="KW-0863">Zinc-finger</keyword>
<dbReference type="Gene3D" id="4.10.60.10">
    <property type="entry name" value="Zinc finger, CCHC-type"/>
    <property type="match status" value="1"/>
</dbReference>
<feature type="region of interest" description="Disordered" evidence="2">
    <location>
        <begin position="136"/>
        <end position="187"/>
    </location>
</feature>
<dbReference type="InterPro" id="IPR036875">
    <property type="entry name" value="Znf_CCHC_sf"/>
</dbReference>
<feature type="region of interest" description="Disordered" evidence="2">
    <location>
        <begin position="210"/>
        <end position="254"/>
    </location>
</feature>
<feature type="compositionally biased region" description="Low complexity" evidence="2">
    <location>
        <begin position="45"/>
        <end position="58"/>
    </location>
</feature>